<dbReference type="Proteomes" id="UP000063308">
    <property type="component" value="Chromosome"/>
</dbReference>
<protein>
    <recommendedName>
        <fullName evidence="1">VOC domain-containing protein</fullName>
    </recommendedName>
</protein>
<reference evidence="2 3" key="1">
    <citation type="submission" date="2014-11" db="EMBL/GenBank/DDBJ databases">
        <title>Symbiosis island explosion on the genome of extra-slow-growing strains of soybean bradyrhizobia with massive insertion sequences.</title>
        <authorList>
            <person name="Iida T."/>
            <person name="Minamisawa K."/>
        </authorList>
    </citation>
    <scope>NUCLEOTIDE SEQUENCE [LARGE SCALE GENOMIC DNA]</scope>
    <source>
        <strain evidence="2 3">NK6</strain>
    </source>
</reference>
<dbReference type="Gene3D" id="3.10.180.10">
    <property type="entry name" value="2,3-Dihydroxybiphenyl 1,2-Dioxygenase, domain 1"/>
    <property type="match status" value="1"/>
</dbReference>
<dbReference type="PROSITE" id="PS51819">
    <property type="entry name" value="VOC"/>
    <property type="match status" value="1"/>
</dbReference>
<gene>
    <name evidence="2" type="ORF">NK6_7506</name>
</gene>
<sequence length="225" mass="24635">MPVTNANKTTRAPTIDMKLEVVVIPVSDVDRAKEFYANLGWRLDADFAGPDDYRVIQFTPPGSPSSVIFGKNVTAAAPGSAQGLYLVVSDIEAARNDLRDRGVEVSEVFHAGGDVHTGPDEPYLFGRRRIGGAEPAHRSYRSYVSFHDPDGNGWLFQEVTTRLPGRVEAADTTFTSSTELASALRRASAAHGEHEKRNGGQYDANWPDWYADYIAREQAGQPLPV</sequence>
<evidence type="ECO:0000313" key="3">
    <source>
        <dbReference type="Proteomes" id="UP000063308"/>
    </source>
</evidence>
<dbReference type="RefSeq" id="WP_028172004.1">
    <property type="nucleotide sequence ID" value="NZ_AXAX01000003.1"/>
</dbReference>
<dbReference type="InterPro" id="IPR037523">
    <property type="entry name" value="VOC_core"/>
</dbReference>
<feature type="domain" description="VOC" evidence="1">
    <location>
        <begin position="18"/>
        <end position="159"/>
    </location>
</feature>
<dbReference type="SUPFAM" id="SSF54593">
    <property type="entry name" value="Glyoxalase/Bleomycin resistance protein/Dihydroxybiphenyl dioxygenase"/>
    <property type="match status" value="1"/>
</dbReference>
<dbReference type="EMBL" id="AP014685">
    <property type="protein sequence ID" value="BAR60657.1"/>
    <property type="molecule type" value="Genomic_DNA"/>
</dbReference>
<dbReference type="InterPro" id="IPR004360">
    <property type="entry name" value="Glyas_Fos-R_dOase_dom"/>
</dbReference>
<dbReference type="InterPro" id="IPR029068">
    <property type="entry name" value="Glyas_Bleomycin-R_OHBP_Dase"/>
</dbReference>
<evidence type="ECO:0000259" key="1">
    <source>
        <dbReference type="PROSITE" id="PS51819"/>
    </source>
</evidence>
<name>A0A0E4BV05_9BRAD</name>
<evidence type="ECO:0000313" key="2">
    <source>
        <dbReference type="EMBL" id="BAR60657.1"/>
    </source>
</evidence>
<dbReference type="AlphaFoldDB" id="A0A0E4BV05"/>
<organism evidence="2 3">
    <name type="scientific">Bradyrhizobium diazoefficiens</name>
    <dbReference type="NCBI Taxonomy" id="1355477"/>
    <lineage>
        <taxon>Bacteria</taxon>
        <taxon>Pseudomonadati</taxon>
        <taxon>Pseudomonadota</taxon>
        <taxon>Alphaproteobacteria</taxon>
        <taxon>Hyphomicrobiales</taxon>
        <taxon>Nitrobacteraceae</taxon>
        <taxon>Bradyrhizobium</taxon>
    </lineage>
</organism>
<accession>A0A0E4BV05</accession>
<dbReference type="Pfam" id="PF00903">
    <property type="entry name" value="Glyoxalase"/>
    <property type="match status" value="1"/>
</dbReference>
<proteinExistence type="predicted"/>